<dbReference type="Proteomes" id="UP001500840">
    <property type="component" value="Unassembled WGS sequence"/>
</dbReference>
<name>A0ABP8N7C6_9BACT</name>
<keyword evidence="2" id="KW-1185">Reference proteome</keyword>
<sequence length="70" mass="7747">MKTALGWESFAESFNQGNKAAFDSSSASGSTRQDGGFDSIEDRYRHVRFKVALFSLFPANRPRSVAGDRI</sequence>
<reference evidence="2" key="1">
    <citation type="journal article" date="2019" name="Int. J. Syst. Evol. Microbiol.">
        <title>The Global Catalogue of Microorganisms (GCM) 10K type strain sequencing project: providing services to taxonomists for standard genome sequencing and annotation.</title>
        <authorList>
            <consortium name="The Broad Institute Genomics Platform"/>
            <consortium name="The Broad Institute Genome Sequencing Center for Infectious Disease"/>
            <person name="Wu L."/>
            <person name="Ma J."/>
        </authorList>
    </citation>
    <scope>NUCLEOTIDE SEQUENCE [LARGE SCALE GENOMIC DNA]</scope>
    <source>
        <strain evidence="2">JCM 17759</strain>
    </source>
</reference>
<organism evidence="1 2">
    <name type="scientific">Novipirellula rosea</name>
    <dbReference type="NCBI Taxonomy" id="1031540"/>
    <lineage>
        <taxon>Bacteria</taxon>
        <taxon>Pseudomonadati</taxon>
        <taxon>Planctomycetota</taxon>
        <taxon>Planctomycetia</taxon>
        <taxon>Pirellulales</taxon>
        <taxon>Pirellulaceae</taxon>
        <taxon>Novipirellula</taxon>
    </lineage>
</organism>
<proteinExistence type="predicted"/>
<evidence type="ECO:0000313" key="2">
    <source>
        <dbReference type="Proteomes" id="UP001500840"/>
    </source>
</evidence>
<dbReference type="EMBL" id="BAABGA010000054">
    <property type="protein sequence ID" value="GAA4461175.1"/>
    <property type="molecule type" value="Genomic_DNA"/>
</dbReference>
<accession>A0ABP8N7C6</accession>
<gene>
    <name evidence="1" type="ORF">GCM10023156_43280</name>
</gene>
<protein>
    <submittedName>
        <fullName evidence="1">Uncharacterized protein</fullName>
    </submittedName>
</protein>
<comment type="caution">
    <text evidence="1">The sequence shown here is derived from an EMBL/GenBank/DDBJ whole genome shotgun (WGS) entry which is preliminary data.</text>
</comment>
<dbReference type="RefSeq" id="WP_345325410.1">
    <property type="nucleotide sequence ID" value="NZ_BAABGA010000054.1"/>
</dbReference>
<evidence type="ECO:0000313" key="1">
    <source>
        <dbReference type="EMBL" id="GAA4461175.1"/>
    </source>
</evidence>